<evidence type="ECO:0000313" key="1">
    <source>
        <dbReference type="EMBL" id="KAF0914953.1"/>
    </source>
</evidence>
<protein>
    <submittedName>
        <fullName evidence="1">Uncharacterized protein</fullName>
    </submittedName>
</protein>
<evidence type="ECO:0000313" key="2">
    <source>
        <dbReference type="Proteomes" id="UP000479710"/>
    </source>
</evidence>
<name>A0A6G1DTG6_9ORYZ</name>
<organism evidence="1 2">
    <name type="scientific">Oryza meyeriana var. granulata</name>
    <dbReference type="NCBI Taxonomy" id="110450"/>
    <lineage>
        <taxon>Eukaryota</taxon>
        <taxon>Viridiplantae</taxon>
        <taxon>Streptophyta</taxon>
        <taxon>Embryophyta</taxon>
        <taxon>Tracheophyta</taxon>
        <taxon>Spermatophyta</taxon>
        <taxon>Magnoliopsida</taxon>
        <taxon>Liliopsida</taxon>
        <taxon>Poales</taxon>
        <taxon>Poaceae</taxon>
        <taxon>BOP clade</taxon>
        <taxon>Oryzoideae</taxon>
        <taxon>Oryzeae</taxon>
        <taxon>Oryzinae</taxon>
        <taxon>Oryza</taxon>
        <taxon>Oryza meyeriana</taxon>
    </lineage>
</organism>
<gene>
    <name evidence="1" type="ORF">E2562_032933</name>
</gene>
<dbReference type="Proteomes" id="UP000479710">
    <property type="component" value="Unassembled WGS sequence"/>
</dbReference>
<sequence>MACNVVVYRVEEEWEELVKARLLLRVDSRVSARAMVATGEGLLVAVANRWAPEGTTVTKVFTMAAKE</sequence>
<dbReference type="AlphaFoldDB" id="A0A6G1DTG6"/>
<keyword evidence="2" id="KW-1185">Reference proteome</keyword>
<comment type="caution">
    <text evidence="1">The sequence shown here is derived from an EMBL/GenBank/DDBJ whole genome shotgun (WGS) entry which is preliminary data.</text>
</comment>
<dbReference type="EMBL" id="SPHZ02000006">
    <property type="protein sequence ID" value="KAF0914953.1"/>
    <property type="molecule type" value="Genomic_DNA"/>
</dbReference>
<accession>A0A6G1DTG6</accession>
<proteinExistence type="predicted"/>
<reference evidence="1 2" key="1">
    <citation type="submission" date="2019-11" db="EMBL/GenBank/DDBJ databases">
        <title>Whole genome sequence of Oryza granulata.</title>
        <authorList>
            <person name="Li W."/>
        </authorList>
    </citation>
    <scope>NUCLEOTIDE SEQUENCE [LARGE SCALE GENOMIC DNA]</scope>
    <source>
        <strain evidence="2">cv. Menghai</strain>
        <tissue evidence="1">Leaf</tissue>
    </source>
</reference>